<protein>
    <submittedName>
        <fullName evidence="1">Uncharacterized protein</fullName>
    </submittedName>
</protein>
<gene>
    <name evidence="1" type="ORF">PTTW11_08035</name>
</gene>
<organism evidence="1 2">
    <name type="scientific">Pyrenophora teres f. teres</name>
    <dbReference type="NCBI Taxonomy" id="97479"/>
    <lineage>
        <taxon>Eukaryota</taxon>
        <taxon>Fungi</taxon>
        <taxon>Dikarya</taxon>
        <taxon>Ascomycota</taxon>
        <taxon>Pezizomycotina</taxon>
        <taxon>Dothideomycetes</taxon>
        <taxon>Pleosporomycetidae</taxon>
        <taxon>Pleosporales</taxon>
        <taxon>Pleosporineae</taxon>
        <taxon>Pleosporaceae</taxon>
        <taxon>Pyrenophora</taxon>
    </lineage>
</organism>
<accession>A0A6S6W7Z7</accession>
<dbReference type="EMBL" id="HG992983">
    <property type="protein sequence ID" value="CAE7194878.1"/>
    <property type="molecule type" value="Genomic_DNA"/>
</dbReference>
<evidence type="ECO:0000313" key="1">
    <source>
        <dbReference type="EMBL" id="CAE7194878.1"/>
    </source>
</evidence>
<sequence length="108" mass="12617">MLIGARNPPKALQDAAAQMLRDPEKGEALFPDTEEKPFWGHRPSVRDLVRDYNGKVKNECLRLEVLGDDGKIRKVPQPRWKSYWYDGHTYYYHVMTRKQAAFLMLPTP</sequence>
<dbReference type="Proteomes" id="UP000472372">
    <property type="component" value="Chromosome 7"/>
</dbReference>
<proteinExistence type="predicted"/>
<evidence type="ECO:0000313" key="2">
    <source>
        <dbReference type="Proteomes" id="UP000472372"/>
    </source>
</evidence>
<dbReference type="AlphaFoldDB" id="A0A6S6W7Z7"/>
<name>A0A6S6W7Z7_9PLEO</name>
<reference evidence="1" key="1">
    <citation type="submission" date="2021-02" db="EMBL/GenBank/DDBJ databases">
        <authorList>
            <person name="Syme A R."/>
            <person name="Syme A R."/>
            <person name="Moolhuijzen P."/>
        </authorList>
    </citation>
    <scope>NUCLEOTIDE SEQUENCE</scope>
    <source>
        <strain evidence="1">W1-1</strain>
    </source>
</reference>